<reference evidence="3" key="1">
    <citation type="submission" date="2018-04" db="EMBL/GenBank/DDBJ databases">
        <authorList>
            <person name="Cornet L."/>
        </authorList>
    </citation>
    <scope>NUCLEOTIDE SEQUENCE [LARGE SCALE GENOMIC DNA]</scope>
</reference>
<sequence>MALPARLKSTLRPLGAVGKSIGPTGIGVLLSVGAHVLLIAASAQGSSGGNGGGLFSAFDEAAEEKIVPIVQLTPAERSRLPAFAQPQRDPLSSSSLSSLDLPPGLLAPNASLGQGRPFVPAGRMPSTTTPRQFAATPPIDDVLEQIKARVAAVPPRPQTPVSINIPRPTPPSAYIRPEPSVIVPPPPPGGANGRTTVLPGSASDLGQLDSSGLPQLESQSTQDILARLQAIQGQPVPTPDKTPTTDEGNGAPVEAPSEAIADERTEGVEIPIENSGSDKVTTLALDPADGDAVELQDNLAYDSRLTSDEAVIKKVKAWSDTVVADLGALPQAEAEVTINAAFKACRTNPPINGLMGVIVNPGGAIETFDVLKSTGYGTLNLRAQEKIRNYDFSDVNEMTDYRVIVKVNYDADGCVDVEGLRERLAN</sequence>
<feature type="region of interest" description="Disordered" evidence="1">
    <location>
        <begin position="186"/>
        <end position="214"/>
    </location>
</feature>
<protein>
    <recommendedName>
        <fullName evidence="4">TonB C-terminal domain-containing protein</fullName>
    </recommendedName>
</protein>
<dbReference type="EMBL" id="QBMC01000095">
    <property type="protein sequence ID" value="PZO15270.1"/>
    <property type="molecule type" value="Genomic_DNA"/>
</dbReference>
<evidence type="ECO:0000313" key="2">
    <source>
        <dbReference type="EMBL" id="PZO15270.1"/>
    </source>
</evidence>
<accession>A0A2W4U882</accession>
<feature type="region of interest" description="Disordered" evidence="1">
    <location>
        <begin position="154"/>
        <end position="173"/>
    </location>
</feature>
<evidence type="ECO:0000256" key="1">
    <source>
        <dbReference type="SAM" id="MobiDB-lite"/>
    </source>
</evidence>
<dbReference type="AlphaFoldDB" id="A0A2W4U882"/>
<reference evidence="2 3" key="2">
    <citation type="submission" date="2018-06" db="EMBL/GenBank/DDBJ databases">
        <title>Metagenomic assembly of (sub)arctic Cyanobacteria and their associated microbiome from non-axenic cultures.</title>
        <authorList>
            <person name="Baurain D."/>
        </authorList>
    </citation>
    <scope>NUCLEOTIDE SEQUENCE [LARGE SCALE GENOMIC DNA]</scope>
    <source>
        <strain evidence="2">ULC129bin1</strain>
    </source>
</reference>
<feature type="region of interest" description="Disordered" evidence="1">
    <location>
        <begin position="232"/>
        <end position="254"/>
    </location>
</feature>
<evidence type="ECO:0000313" key="3">
    <source>
        <dbReference type="Proteomes" id="UP000249354"/>
    </source>
</evidence>
<gene>
    <name evidence="2" type="ORF">DCF25_13825</name>
</gene>
<name>A0A2W4U882_9CYAN</name>
<organism evidence="2 3">
    <name type="scientific">Leptolyngbya foveolarum</name>
    <dbReference type="NCBI Taxonomy" id="47253"/>
    <lineage>
        <taxon>Bacteria</taxon>
        <taxon>Bacillati</taxon>
        <taxon>Cyanobacteriota</taxon>
        <taxon>Cyanophyceae</taxon>
        <taxon>Leptolyngbyales</taxon>
        <taxon>Leptolyngbyaceae</taxon>
        <taxon>Leptolyngbya group</taxon>
        <taxon>Leptolyngbya</taxon>
    </lineage>
</organism>
<proteinExistence type="predicted"/>
<evidence type="ECO:0008006" key="4">
    <source>
        <dbReference type="Google" id="ProtNLM"/>
    </source>
</evidence>
<comment type="caution">
    <text evidence="2">The sequence shown here is derived from an EMBL/GenBank/DDBJ whole genome shotgun (WGS) entry which is preliminary data.</text>
</comment>
<dbReference type="Proteomes" id="UP000249354">
    <property type="component" value="Unassembled WGS sequence"/>
</dbReference>